<comment type="subcellular location">
    <subcellularLocation>
        <location evidence="1">Cytoplasm</location>
    </subcellularLocation>
</comment>
<evidence type="ECO:0000313" key="10">
    <source>
        <dbReference type="EMBL" id="GLD62075.1"/>
    </source>
</evidence>
<feature type="transmembrane region" description="Helical" evidence="8">
    <location>
        <begin position="7"/>
        <end position="24"/>
    </location>
</feature>
<feature type="transmembrane region" description="Helical" evidence="8">
    <location>
        <begin position="195"/>
        <end position="215"/>
    </location>
</feature>
<feature type="transmembrane region" description="Helical" evidence="8">
    <location>
        <begin position="93"/>
        <end position="115"/>
    </location>
</feature>
<comment type="similarity">
    <text evidence="2">Belongs to the SUA5 family.</text>
</comment>
<dbReference type="SUPFAM" id="SSF55821">
    <property type="entry name" value="YrdC/RibB"/>
    <property type="match status" value="1"/>
</dbReference>
<dbReference type="GO" id="GO:0061710">
    <property type="term" value="F:L-threonylcarbamoyladenylate synthase"/>
    <property type="evidence" value="ECO:0007669"/>
    <property type="project" value="UniProtKB-EC"/>
</dbReference>
<evidence type="ECO:0000256" key="7">
    <source>
        <dbReference type="ARBA" id="ARBA00048366"/>
    </source>
</evidence>
<feature type="transmembrane region" description="Helical" evidence="8">
    <location>
        <begin position="524"/>
        <end position="542"/>
    </location>
</feature>
<dbReference type="Pfam" id="PF01300">
    <property type="entry name" value="Sua5_yciO_yrdC"/>
    <property type="match status" value="1"/>
</dbReference>
<evidence type="ECO:0000256" key="5">
    <source>
        <dbReference type="ARBA" id="ARBA00022490"/>
    </source>
</evidence>
<protein>
    <recommendedName>
        <fullName evidence="4">Threonylcarbamoyl-AMP synthase</fullName>
        <ecNumber evidence="3">2.7.7.87</ecNumber>
    </recommendedName>
</protein>
<evidence type="ECO:0000256" key="1">
    <source>
        <dbReference type="ARBA" id="ARBA00004496"/>
    </source>
</evidence>
<feature type="transmembrane region" description="Helical" evidence="8">
    <location>
        <begin position="283"/>
        <end position="301"/>
    </location>
</feature>
<evidence type="ECO:0000259" key="9">
    <source>
        <dbReference type="PROSITE" id="PS51163"/>
    </source>
</evidence>
<dbReference type="PANTHER" id="PTHR17490:SF14">
    <property type="entry name" value="THREONYLCARBAMOYL-AMP SYNTHASE"/>
    <property type="match status" value="1"/>
</dbReference>
<dbReference type="GO" id="GO:0000049">
    <property type="term" value="F:tRNA binding"/>
    <property type="evidence" value="ECO:0007669"/>
    <property type="project" value="TreeGrafter"/>
</dbReference>
<feature type="transmembrane region" description="Helical" evidence="8">
    <location>
        <begin position="339"/>
        <end position="360"/>
    </location>
</feature>
<keyword evidence="8" id="KW-1133">Transmembrane helix</keyword>
<evidence type="ECO:0000256" key="2">
    <source>
        <dbReference type="ARBA" id="ARBA00007663"/>
    </source>
</evidence>
<evidence type="ECO:0000256" key="4">
    <source>
        <dbReference type="ARBA" id="ARBA00015492"/>
    </source>
</evidence>
<feature type="transmembrane region" description="Helical" evidence="8">
    <location>
        <begin position="252"/>
        <end position="271"/>
    </location>
</feature>
<feature type="transmembrane region" description="Helical" evidence="8">
    <location>
        <begin position="579"/>
        <end position="599"/>
    </location>
</feature>
<dbReference type="InterPro" id="IPR017945">
    <property type="entry name" value="DHBP_synth_RibB-like_a/b_dom"/>
</dbReference>
<keyword evidence="8" id="KW-0812">Transmembrane</keyword>
<feature type="transmembrane region" description="Helical" evidence="8">
    <location>
        <begin position="668"/>
        <end position="690"/>
    </location>
</feature>
<feature type="transmembrane region" description="Helical" evidence="8">
    <location>
        <begin position="454"/>
        <end position="473"/>
    </location>
</feature>
<dbReference type="GO" id="GO:0005737">
    <property type="term" value="C:cytoplasm"/>
    <property type="evidence" value="ECO:0007669"/>
    <property type="project" value="UniProtKB-SubCell"/>
</dbReference>
<proteinExistence type="inferred from homology"/>
<comment type="catalytic activity">
    <reaction evidence="7">
        <text>L-threonine + hydrogencarbonate + ATP = L-threonylcarbamoyladenylate + diphosphate + H2O</text>
        <dbReference type="Rhea" id="RHEA:36407"/>
        <dbReference type="ChEBI" id="CHEBI:15377"/>
        <dbReference type="ChEBI" id="CHEBI:17544"/>
        <dbReference type="ChEBI" id="CHEBI:30616"/>
        <dbReference type="ChEBI" id="CHEBI:33019"/>
        <dbReference type="ChEBI" id="CHEBI:57926"/>
        <dbReference type="ChEBI" id="CHEBI:73682"/>
        <dbReference type="EC" id="2.7.7.87"/>
    </reaction>
</comment>
<feature type="transmembrane region" description="Helical" evidence="8">
    <location>
        <begin position="406"/>
        <end position="424"/>
    </location>
</feature>
<gene>
    <name evidence="10" type="ORF">AKAME5_001382800</name>
</gene>
<evidence type="ECO:0000313" key="11">
    <source>
        <dbReference type="Proteomes" id="UP001279410"/>
    </source>
</evidence>
<comment type="caution">
    <text evidence="10">The sequence shown here is derived from an EMBL/GenBank/DDBJ whole genome shotgun (WGS) entry which is preliminary data.</text>
</comment>
<feature type="transmembrane region" description="Helical" evidence="8">
    <location>
        <begin position="221"/>
        <end position="245"/>
    </location>
</feature>
<feature type="transmembrane region" description="Helical" evidence="8">
    <location>
        <begin position="372"/>
        <end position="394"/>
    </location>
</feature>
<feature type="transmembrane region" description="Helical" evidence="8">
    <location>
        <begin position="637"/>
        <end position="656"/>
    </location>
</feature>
<name>A0AAD3MZ08_LATJO</name>
<dbReference type="PANTHER" id="PTHR17490">
    <property type="entry name" value="SUA5"/>
    <property type="match status" value="1"/>
</dbReference>
<keyword evidence="8" id="KW-0472">Membrane</keyword>
<dbReference type="InterPro" id="IPR006070">
    <property type="entry name" value="Sua5-like_dom"/>
</dbReference>
<evidence type="ECO:0000256" key="6">
    <source>
        <dbReference type="ARBA" id="ARBA00022679"/>
    </source>
</evidence>
<dbReference type="GO" id="GO:0006450">
    <property type="term" value="P:regulation of translational fidelity"/>
    <property type="evidence" value="ECO:0007669"/>
    <property type="project" value="TreeGrafter"/>
</dbReference>
<dbReference type="Proteomes" id="UP001279410">
    <property type="component" value="Unassembled WGS sequence"/>
</dbReference>
<dbReference type="FunFam" id="3.90.870.10:FF:000010">
    <property type="entry name" value="Si:ch211-153b23.4"/>
    <property type="match status" value="1"/>
</dbReference>
<dbReference type="EMBL" id="BRZM01000049">
    <property type="protein sequence ID" value="GLD62075.1"/>
    <property type="molecule type" value="Genomic_DNA"/>
</dbReference>
<feature type="transmembrane region" description="Helical" evidence="8">
    <location>
        <begin position="313"/>
        <end position="333"/>
    </location>
</feature>
<dbReference type="EC" id="2.7.7.87" evidence="3"/>
<feature type="domain" description="YrdC-like" evidence="9">
    <location>
        <begin position="724"/>
        <end position="919"/>
    </location>
</feature>
<keyword evidence="6" id="KW-0808">Transferase</keyword>
<evidence type="ECO:0000256" key="8">
    <source>
        <dbReference type="SAM" id="Phobius"/>
    </source>
</evidence>
<feature type="transmembrane region" description="Helical" evidence="8">
    <location>
        <begin position="611"/>
        <end position="630"/>
    </location>
</feature>
<organism evidence="10 11">
    <name type="scientific">Lates japonicus</name>
    <name type="common">Japanese lates</name>
    <dbReference type="NCBI Taxonomy" id="270547"/>
    <lineage>
        <taxon>Eukaryota</taxon>
        <taxon>Metazoa</taxon>
        <taxon>Chordata</taxon>
        <taxon>Craniata</taxon>
        <taxon>Vertebrata</taxon>
        <taxon>Euteleostomi</taxon>
        <taxon>Actinopterygii</taxon>
        <taxon>Neopterygii</taxon>
        <taxon>Teleostei</taxon>
        <taxon>Neoteleostei</taxon>
        <taxon>Acanthomorphata</taxon>
        <taxon>Carangaria</taxon>
        <taxon>Carangaria incertae sedis</taxon>
        <taxon>Centropomidae</taxon>
        <taxon>Lates</taxon>
    </lineage>
</organism>
<sequence>MRFNAGISIVVVIITSITVLRGGGNNSTLHPSEILHQFDNKDTMATSDGFPASFYGEPGVLGMLSNGISAFLVLLQNFNTARTGSAPVGVENILAGVHLILIGGICQLVAGLLSFRKYDHLSGTAFIGYAALWGSYGATRIYLGALAETPTTAPLAHQMMSNLSLYTNMMSNMSQNATTEITVCNLCLSIKESAIAGLVPYILLSFLLAFCSATVNYIMPFVFGAITVTLIFEAVALVASSWALVVSGVFELLILVFAIYGSAALLVKGLTQRLVLKGFGTPLFNVLLLGTANSASAQSIGQEKKKNTKYAEPMALGFFCDTIAPFVFAFYSFRYMQSFGLGATWVSIISVAQLFSSYYAHLRQDCYHTTKFGLHATYWLIKAWDEFVVSALIVEDSKVVSGRGSMVGNWFFVVAGLVLCVGSLNMDVLELIHNMLFVLLTVSTIPQIPLQGYYIFFGVACSLFTAASLYGTFSRLINTIAEKSLIPVGPQPISTEQLQKAFKCSRSKQGGQEVLSQADQTSDALFYFSNGVAALSALHASVSSTNLSFLHLTVPWVLISGAIIQVYVSRLQVTGGDRFGSIISSSYAAVWATWTWFRFAGNLLQLSTEAFYSFTAGAIAFLVINAFLMLIAAYRNLVLLFLTTVMEIVLVCFLLSTLQQLPYELEMAMLALLSIICTYGALASLVNCIFSQRLLPMGPPLIKEKVKQESAPELPCPVANSRLTSGLLKIAGLLEDGGVCGIPTDTVYALAASCKNPQAIEKIYNIKDRPAEKPICICISSVEQLVAANPPFSPLLWEFMRNVYPGGISCIVSKGDWLFKLGVGPAYDRVGTKDSIMIRVPDHTVTGHLCDITGPLAITSANPSGEPDSTHHSMVINRLGQKIQGVLCDGDSNEFVASTVVNCLKIDEGTITIVREGCVPAVKVRQIFDRVKSTMV</sequence>
<dbReference type="GO" id="GO:0003725">
    <property type="term" value="F:double-stranded RNA binding"/>
    <property type="evidence" value="ECO:0007669"/>
    <property type="project" value="InterPro"/>
</dbReference>
<reference evidence="10" key="1">
    <citation type="submission" date="2022-08" db="EMBL/GenBank/DDBJ databases">
        <title>Genome sequencing of akame (Lates japonicus).</title>
        <authorList>
            <person name="Hashiguchi Y."/>
            <person name="Takahashi H."/>
        </authorList>
    </citation>
    <scope>NUCLEOTIDE SEQUENCE</scope>
    <source>
        <strain evidence="10">Kochi</strain>
    </source>
</reference>
<feature type="transmembrane region" description="Helical" evidence="8">
    <location>
        <begin position="548"/>
        <end position="567"/>
    </location>
</feature>
<dbReference type="InterPro" id="IPR050156">
    <property type="entry name" value="TC-AMP_synthase_SUA5"/>
</dbReference>
<accession>A0AAD3MZ08</accession>
<dbReference type="Gene3D" id="3.90.870.10">
    <property type="entry name" value="DHBP synthase"/>
    <property type="match status" value="1"/>
</dbReference>
<keyword evidence="5" id="KW-0963">Cytoplasm</keyword>
<dbReference type="PROSITE" id="PS51163">
    <property type="entry name" value="YRDC"/>
    <property type="match status" value="1"/>
</dbReference>
<evidence type="ECO:0000256" key="3">
    <source>
        <dbReference type="ARBA" id="ARBA00012584"/>
    </source>
</evidence>
<keyword evidence="11" id="KW-1185">Reference proteome</keyword>
<dbReference type="AlphaFoldDB" id="A0AAD3MZ08"/>